<sequence length="232" mass="26361">MPIGGIDVSDELFAGVMIFIKALFKRLKVQQFDIEITHWGEIFLVEPSRGMFIQLSVHLRVSDVDVKRVKLDLKSDNYRVYQDECFAHESLCVSLRVNRSGTQWRRFPLDVTSVSFDNVMATIIKAMHLNVANLTPTVKHELSRDIHTIDVDDVVALIRYGAAKLGPDSQFASIISGDRDFLYVKGFTFDGTQLRFSSFNLRQYQYCLSPQSMKIIKMLIPDAGGTIVEFVS</sequence>
<name>A0ABQ1JV58_9GAMM</name>
<accession>A0ABQ1JV58</accession>
<dbReference type="Proteomes" id="UP000617555">
    <property type="component" value="Unassembled WGS sequence"/>
</dbReference>
<proteinExistence type="predicted"/>
<reference evidence="2" key="1">
    <citation type="journal article" date="2019" name="Int. J. Syst. Evol. Microbiol.">
        <title>The Global Catalogue of Microorganisms (GCM) 10K type strain sequencing project: providing services to taxonomists for standard genome sequencing and annotation.</title>
        <authorList>
            <consortium name="The Broad Institute Genomics Platform"/>
            <consortium name="The Broad Institute Genome Sequencing Center for Infectious Disease"/>
            <person name="Wu L."/>
            <person name="Ma J."/>
        </authorList>
    </citation>
    <scope>NUCLEOTIDE SEQUENCE [LARGE SCALE GENOMIC DNA]</scope>
    <source>
        <strain evidence="2">CGMCC 1.15339</strain>
    </source>
</reference>
<organism evidence="1 2">
    <name type="scientific">Shewanella inventionis</name>
    <dbReference type="NCBI Taxonomy" id="1738770"/>
    <lineage>
        <taxon>Bacteria</taxon>
        <taxon>Pseudomonadati</taxon>
        <taxon>Pseudomonadota</taxon>
        <taxon>Gammaproteobacteria</taxon>
        <taxon>Alteromonadales</taxon>
        <taxon>Shewanellaceae</taxon>
        <taxon>Shewanella</taxon>
    </lineage>
</organism>
<dbReference type="EMBL" id="BMII01000052">
    <property type="protein sequence ID" value="GGB75452.1"/>
    <property type="molecule type" value="Genomic_DNA"/>
</dbReference>
<gene>
    <name evidence="1" type="ORF">GCM10011607_39700</name>
</gene>
<comment type="caution">
    <text evidence="1">The sequence shown here is derived from an EMBL/GenBank/DDBJ whole genome shotgun (WGS) entry which is preliminary data.</text>
</comment>
<evidence type="ECO:0000313" key="2">
    <source>
        <dbReference type="Proteomes" id="UP000617555"/>
    </source>
</evidence>
<protein>
    <submittedName>
        <fullName evidence="1">Uncharacterized protein</fullName>
    </submittedName>
</protein>
<keyword evidence="2" id="KW-1185">Reference proteome</keyword>
<evidence type="ECO:0000313" key="1">
    <source>
        <dbReference type="EMBL" id="GGB75452.1"/>
    </source>
</evidence>